<evidence type="ECO:0000256" key="8">
    <source>
        <dbReference type="ARBA" id="ARBA00023264"/>
    </source>
</evidence>
<organism evidence="14 15">
    <name type="scientific">Kribbella orskensis</name>
    <dbReference type="NCBI Taxonomy" id="2512216"/>
    <lineage>
        <taxon>Bacteria</taxon>
        <taxon>Bacillati</taxon>
        <taxon>Actinomycetota</taxon>
        <taxon>Actinomycetes</taxon>
        <taxon>Propionibacteriales</taxon>
        <taxon>Kribbellaceae</taxon>
        <taxon>Kribbella</taxon>
    </lineage>
</organism>
<comment type="similarity">
    <text evidence="2">Belongs to the cytidylyltransferase family.</text>
</comment>
<dbReference type="PANTHER" id="PTHR45780:SF2">
    <property type="entry name" value="ETHANOLAMINE-PHOSPHATE CYTIDYLYLTRANSFERASE"/>
    <property type="match status" value="1"/>
</dbReference>
<evidence type="ECO:0000256" key="2">
    <source>
        <dbReference type="ARBA" id="ARBA00010101"/>
    </source>
</evidence>
<feature type="compositionally biased region" description="Basic and acidic residues" evidence="12">
    <location>
        <begin position="47"/>
        <end position="64"/>
    </location>
</feature>
<keyword evidence="7" id="KW-0594">Phospholipid biosynthesis</keyword>
<accession>A0ABY2BSF4</accession>
<evidence type="ECO:0000256" key="4">
    <source>
        <dbReference type="ARBA" id="ARBA00022679"/>
    </source>
</evidence>
<dbReference type="EC" id="2.7.7.14" evidence="10"/>
<evidence type="ECO:0000313" key="14">
    <source>
        <dbReference type="EMBL" id="TCO29815.1"/>
    </source>
</evidence>
<dbReference type="NCBIfam" id="TIGR00125">
    <property type="entry name" value="cyt_tran_rel"/>
    <property type="match status" value="1"/>
</dbReference>
<proteinExistence type="inferred from homology"/>
<dbReference type="Pfam" id="PF01467">
    <property type="entry name" value="CTP_transf_like"/>
    <property type="match status" value="1"/>
</dbReference>
<evidence type="ECO:0000256" key="10">
    <source>
        <dbReference type="ARBA" id="ARBA00024221"/>
    </source>
</evidence>
<dbReference type="Proteomes" id="UP000295818">
    <property type="component" value="Unassembled WGS sequence"/>
</dbReference>
<evidence type="ECO:0000256" key="5">
    <source>
        <dbReference type="ARBA" id="ARBA00022695"/>
    </source>
</evidence>
<protein>
    <recommendedName>
        <fullName evidence="10">ethanolamine-phosphate cytidylyltransferase</fullName>
        <ecNumber evidence="10">2.7.7.14</ecNumber>
    </recommendedName>
    <alternativeName>
        <fullName evidence="11">CTP:phosphoethanolamine cytidylyltransferase</fullName>
    </alternativeName>
</protein>
<keyword evidence="5" id="KW-0548">Nucleotidyltransferase</keyword>
<dbReference type="InterPro" id="IPR014729">
    <property type="entry name" value="Rossmann-like_a/b/a_fold"/>
</dbReference>
<evidence type="ECO:0000256" key="6">
    <source>
        <dbReference type="ARBA" id="ARBA00023098"/>
    </source>
</evidence>
<comment type="pathway">
    <text evidence="1">Lipid metabolism.</text>
</comment>
<evidence type="ECO:0000313" key="15">
    <source>
        <dbReference type="Proteomes" id="UP000295818"/>
    </source>
</evidence>
<comment type="pathway">
    <text evidence="9">Phospholipid metabolism; phosphatidylethanolamine biosynthesis; phosphatidylethanolamine from ethanolamine: step 2/3.</text>
</comment>
<feature type="domain" description="Cytidyltransferase-like" evidence="13">
    <location>
        <begin position="75"/>
        <end position="146"/>
    </location>
</feature>
<dbReference type="Gene3D" id="3.40.50.620">
    <property type="entry name" value="HUPs"/>
    <property type="match status" value="1"/>
</dbReference>
<evidence type="ECO:0000256" key="9">
    <source>
        <dbReference type="ARBA" id="ARBA00024191"/>
    </source>
</evidence>
<feature type="region of interest" description="Disordered" evidence="12">
    <location>
        <begin position="44"/>
        <end position="67"/>
    </location>
</feature>
<keyword evidence="8" id="KW-1208">Phospholipid metabolism</keyword>
<reference evidence="14 15" key="1">
    <citation type="journal article" date="2015" name="Stand. Genomic Sci.">
        <title>Genomic Encyclopedia of Bacterial and Archaeal Type Strains, Phase III: the genomes of soil and plant-associated and newly described type strains.</title>
        <authorList>
            <person name="Whitman W.B."/>
            <person name="Woyke T."/>
            <person name="Klenk H.P."/>
            <person name="Zhou Y."/>
            <person name="Lilburn T.G."/>
            <person name="Beck B.J."/>
            <person name="De Vos P."/>
            <person name="Vandamme P."/>
            <person name="Eisen J.A."/>
            <person name="Garrity G."/>
            <person name="Hugenholtz P."/>
            <person name="Kyrpides N.C."/>
        </authorList>
    </citation>
    <scope>NUCLEOTIDE SEQUENCE [LARGE SCALE GENOMIC DNA]</scope>
    <source>
        <strain evidence="14 15">VKM Ac-2538</strain>
    </source>
</reference>
<gene>
    <name evidence="14" type="ORF">EV644_102536</name>
</gene>
<comment type="caution">
    <text evidence="14">The sequence shown here is derived from an EMBL/GenBank/DDBJ whole genome shotgun (WGS) entry which is preliminary data.</text>
</comment>
<dbReference type="EMBL" id="SLWM01000002">
    <property type="protein sequence ID" value="TCO29815.1"/>
    <property type="molecule type" value="Genomic_DNA"/>
</dbReference>
<name>A0ABY2BSF4_9ACTN</name>
<dbReference type="InterPro" id="IPR004821">
    <property type="entry name" value="Cyt_trans-like"/>
</dbReference>
<dbReference type="SUPFAM" id="SSF52374">
    <property type="entry name" value="Nucleotidylyl transferase"/>
    <property type="match status" value="1"/>
</dbReference>
<evidence type="ECO:0000256" key="12">
    <source>
        <dbReference type="SAM" id="MobiDB-lite"/>
    </source>
</evidence>
<keyword evidence="6" id="KW-0443">Lipid metabolism</keyword>
<evidence type="ECO:0000259" key="13">
    <source>
        <dbReference type="Pfam" id="PF01467"/>
    </source>
</evidence>
<keyword evidence="3" id="KW-0444">Lipid biosynthesis</keyword>
<evidence type="ECO:0000256" key="3">
    <source>
        <dbReference type="ARBA" id="ARBA00022516"/>
    </source>
</evidence>
<dbReference type="PANTHER" id="PTHR45780">
    <property type="entry name" value="ETHANOLAMINE-PHOSPHATE CYTIDYLYLTRANSFERASE"/>
    <property type="match status" value="1"/>
</dbReference>
<keyword evidence="4" id="KW-0808">Transferase</keyword>
<keyword evidence="15" id="KW-1185">Reference proteome</keyword>
<evidence type="ECO:0000256" key="1">
    <source>
        <dbReference type="ARBA" id="ARBA00005189"/>
    </source>
</evidence>
<dbReference type="InterPro" id="IPR044608">
    <property type="entry name" value="Ect1/PCYT2"/>
</dbReference>
<evidence type="ECO:0000256" key="11">
    <source>
        <dbReference type="ARBA" id="ARBA00031473"/>
    </source>
</evidence>
<evidence type="ECO:0000256" key="7">
    <source>
        <dbReference type="ARBA" id="ARBA00023209"/>
    </source>
</evidence>
<sequence length="209" mass="22665">MRSPAERPTAGRGRRAVSARYKVSADVGGQSGGWWEPVVRVLTGSSSRKESPERRRRVRQDSQGEQKVPQRIGYLTGVFDLFHVGHLDVLERAKEKCDRLVVGVLTDDWAVDAWGTRPFVPLVERAQIVEQLRCVDEVVVVDGVQPEWLIGVLGVRSVFAASGTNGVLGADELDGIPAGLVSTLPAGRGSSSQILRAAIDQRQSRSSVA</sequence>